<keyword evidence="1" id="KW-1133">Transmembrane helix</keyword>
<accession>A0A820HXP4</accession>
<dbReference type="EMBL" id="CAJNYU010000495">
    <property type="protein sequence ID" value="CAF3363171.1"/>
    <property type="molecule type" value="Genomic_DNA"/>
</dbReference>
<keyword evidence="1" id="KW-0812">Transmembrane</keyword>
<evidence type="ECO:0000256" key="1">
    <source>
        <dbReference type="SAM" id="Phobius"/>
    </source>
</evidence>
<keyword evidence="1" id="KW-0472">Membrane</keyword>
<evidence type="ECO:0000313" key="5">
    <source>
        <dbReference type="EMBL" id="CAF4546015.1"/>
    </source>
</evidence>
<name>A0A820HXP4_9BILA</name>
<proteinExistence type="predicted"/>
<evidence type="ECO:0000313" key="6">
    <source>
        <dbReference type="Proteomes" id="UP000663851"/>
    </source>
</evidence>
<dbReference type="Proteomes" id="UP000663851">
    <property type="component" value="Unassembled WGS sequence"/>
</dbReference>
<reference evidence="3" key="1">
    <citation type="submission" date="2021-02" db="EMBL/GenBank/DDBJ databases">
        <authorList>
            <person name="Nowell W R."/>
        </authorList>
    </citation>
    <scope>NUCLEOTIDE SEQUENCE</scope>
</reference>
<organism evidence="3 6">
    <name type="scientific">Rotaria socialis</name>
    <dbReference type="NCBI Taxonomy" id="392032"/>
    <lineage>
        <taxon>Eukaryota</taxon>
        <taxon>Metazoa</taxon>
        <taxon>Spiralia</taxon>
        <taxon>Gnathifera</taxon>
        <taxon>Rotifera</taxon>
        <taxon>Eurotatoria</taxon>
        <taxon>Bdelloidea</taxon>
        <taxon>Philodinida</taxon>
        <taxon>Philodinidae</taxon>
        <taxon>Rotaria</taxon>
    </lineage>
</organism>
<comment type="caution">
    <text evidence="3">The sequence shown here is derived from an EMBL/GenBank/DDBJ whole genome shotgun (WGS) entry which is preliminary data.</text>
</comment>
<keyword evidence="7" id="KW-1185">Reference proteome</keyword>
<dbReference type="Proteomes" id="UP000663862">
    <property type="component" value="Unassembled WGS sequence"/>
</dbReference>
<protein>
    <submittedName>
        <fullName evidence="3">Uncharacterized protein</fullName>
    </submittedName>
</protein>
<feature type="transmembrane region" description="Helical" evidence="1">
    <location>
        <begin position="93"/>
        <end position="114"/>
    </location>
</feature>
<dbReference type="Proteomes" id="UP000663873">
    <property type="component" value="Unassembled WGS sequence"/>
</dbReference>
<dbReference type="EMBL" id="CAJOBP010009076">
    <property type="protein sequence ID" value="CAF4546015.1"/>
    <property type="molecule type" value="Genomic_DNA"/>
</dbReference>
<evidence type="ECO:0000313" key="2">
    <source>
        <dbReference type="EMBL" id="CAF3363171.1"/>
    </source>
</evidence>
<gene>
    <name evidence="2" type="ORF">FME351_LOCUS5612</name>
    <name evidence="3" type="ORF">HFQ381_LOCUS13521</name>
    <name evidence="4" type="ORF">TSG867_LOCUS6308</name>
    <name evidence="5" type="ORF">UJA718_LOCUS29055</name>
</gene>
<dbReference type="Proteomes" id="UP000663869">
    <property type="component" value="Unassembled WGS sequence"/>
</dbReference>
<dbReference type="AlphaFoldDB" id="A0A820HXP4"/>
<evidence type="ECO:0000313" key="3">
    <source>
        <dbReference type="EMBL" id="CAF4300634.1"/>
    </source>
</evidence>
<sequence>MRKILVNLQTNGYKQYRCYKRRSPWCYAPVWNITYGENQATNTTLIGYNRFNSLLDTIKKANEYQIGSSYVCWCDTKNPSKVQWEQPNSRNGLIILIFGAFTIIPTILSFFLTYKFCKQIKRHQTR</sequence>
<evidence type="ECO:0000313" key="7">
    <source>
        <dbReference type="Proteomes" id="UP000663873"/>
    </source>
</evidence>
<dbReference type="EMBL" id="CAJOBO010000854">
    <property type="protein sequence ID" value="CAF4300634.1"/>
    <property type="molecule type" value="Genomic_DNA"/>
</dbReference>
<dbReference type="EMBL" id="CAJOBQ010000233">
    <property type="protein sequence ID" value="CAF4301860.1"/>
    <property type="molecule type" value="Genomic_DNA"/>
</dbReference>
<evidence type="ECO:0000313" key="4">
    <source>
        <dbReference type="EMBL" id="CAF4301860.1"/>
    </source>
</evidence>